<accession>A0A4Y9VRT4</accession>
<gene>
    <name evidence="3" type="ORF">C3Y98_06195</name>
</gene>
<dbReference type="InterPro" id="IPR036956">
    <property type="entry name" value="Impact_N_sf"/>
</dbReference>
<proteinExistence type="inferred from homology"/>
<dbReference type="GO" id="GO:0032561">
    <property type="term" value="F:guanyl ribonucleotide binding"/>
    <property type="evidence" value="ECO:0007669"/>
    <property type="project" value="UniProtKB-ARBA"/>
</dbReference>
<dbReference type="SUPFAM" id="SSF54980">
    <property type="entry name" value="EF-G C-terminal domain-like"/>
    <property type="match status" value="1"/>
</dbReference>
<dbReference type="InterPro" id="IPR020568">
    <property type="entry name" value="Ribosomal_Su5_D2-typ_SF"/>
</dbReference>
<dbReference type="GO" id="GO:0017111">
    <property type="term" value="F:ribonucleoside triphosphate phosphatase activity"/>
    <property type="evidence" value="ECO:0007669"/>
    <property type="project" value="UniProtKB-ARBA"/>
</dbReference>
<dbReference type="AlphaFoldDB" id="A0A4Y9VRT4"/>
<dbReference type="EMBL" id="PQVH01000008">
    <property type="protein sequence ID" value="TFW71674.1"/>
    <property type="molecule type" value="Genomic_DNA"/>
</dbReference>
<feature type="domain" description="Impact N-terminal" evidence="2">
    <location>
        <begin position="16"/>
        <end position="121"/>
    </location>
</feature>
<keyword evidence="4" id="KW-1185">Reference proteome</keyword>
<dbReference type="InterPro" id="IPR035647">
    <property type="entry name" value="EFG_III/V"/>
</dbReference>
<dbReference type="Proteomes" id="UP000297706">
    <property type="component" value="Unassembled WGS sequence"/>
</dbReference>
<dbReference type="InterPro" id="IPR023582">
    <property type="entry name" value="Impact"/>
</dbReference>
<dbReference type="GO" id="GO:0005737">
    <property type="term" value="C:cytoplasm"/>
    <property type="evidence" value="ECO:0007669"/>
    <property type="project" value="TreeGrafter"/>
</dbReference>
<dbReference type="Gene3D" id="3.30.230.30">
    <property type="entry name" value="Impact, N-terminal domain"/>
    <property type="match status" value="1"/>
</dbReference>
<name>A0A4Y9VRT4_9PROT</name>
<protein>
    <submittedName>
        <fullName evidence="3">YigZ family protein</fullName>
    </submittedName>
</protein>
<dbReference type="PANTHER" id="PTHR16301">
    <property type="entry name" value="IMPACT-RELATED"/>
    <property type="match status" value="1"/>
</dbReference>
<dbReference type="SUPFAM" id="SSF54211">
    <property type="entry name" value="Ribosomal protein S5 domain 2-like"/>
    <property type="match status" value="1"/>
</dbReference>
<dbReference type="GO" id="GO:0006446">
    <property type="term" value="P:regulation of translational initiation"/>
    <property type="evidence" value="ECO:0007669"/>
    <property type="project" value="TreeGrafter"/>
</dbReference>
<dbReference type="InterPro" id="IPR001498">
    <property type="entry name" value="Impact_N"/>
</dbReference>
<dbReference type="RefSeq" id="WP_135277271.1">
    <property type="nucleotide sequence ID" value="NZ_PQVH01000008.1"/>
</dbReference>
<evidence type="ECO:0000313" key="4">
    <source>
        <dbReference type="Proteomes" id="UP000297706"/>
    </source>
</evidence>
<comment type="caution">
    <text evidence="3">The sequence shown here is derived from an EMBL/GenBank/DDBJ whole genome shotgun (WGS) entry which is preliminary data.</text>
</comment>
<dbReference type="Pfam" id="PF01205">
    <property type="entry name" value="Impact_N"/>
    <property type="match status" value="1"/>
</dbReference>
<dbReference type="PANTHER" id="PTHR16301:SF20">
    <property type="entry name" value="IMPACT FAMILY MEMBER YIGZ"/>
    <property type="match status" value="1"/>
</dbReference>
<evidence type="ECO:0000259" key="2">
    <source>
        <dbReference type="Pfam" id="PF01205"/>
    </source>
</evidence>
<dbReference type="Gene3D" id="3.30.70.240">
    <property type="match status" value="1"/>
</dbReference>
<organism evidence="3 4">
    <name type="scientific">Methylotenera oryzisoli</name>
    <dbReference type="NCBI Taxonomy" id="2080758"/>
    <lineage>
        <taxon>Bacteria</taxon>
        <taxon>Pseudomonadati</taxon>
        <taxon>Pseudomonadota</taxon>
        <taxon>Betaproteobacteria</taxon>
        <taxon>Nitrosomonadales</taxon>
        <taxon>Methylophilaceae</taxon>
        <taxon>Methylotenera</taxon>
    </lineage>
</organism>
<sequence>MQILIDTGFAEQTITKSRFIAMAVSCTSEREVGAALRAFAAKHPTAHHLAYAFRLKTEDGIVQRFSDAGEPSGTAGMPVLKLLEGRNLINACVGVIRYYGGINLGTGGLARAYGGTAKLALDATKVADYVEMKNVRLTIAYNQMDYVTKALSKCNGGILDKAFNEHIDLIVSLPAADVTDFVNRFSIKNY</sequence>
<evidence type="ECO:0000313" key="3">
    <source>
        <dbReference type="EMBL" id="TFW71674.1"/>
    </source>
</evidence>
<evidence type="ECO:0000256" key="1">
    <source>
        <dbReference type="ARBA" id="ARBA00007665"/>
    </source>
</evidence>
<reference evidence="3 4" key="1">
    <citation type="submission" date="2018-02" db="EMBL/GenBank/DDBJ databases">
        <title>A novel lanthanide dependent methylotroph, Methylotenera sp. La3113.</title>
        <authorList>
            <person name="Lv H."/>
            <person name="Tani A."/>
        </authorList>
    </citation>
    <scope>NUCLEOTIDE SEQUENCE [LARGE SCALE GENOMIC DNA]</scope>
    <source>
        <strain evidence="3 4">La3113</strain>
    </source>
</reference>
<dbReference type="OrthoDB" id="9813771at2"/>
<comment type="similarity">
    <text evidence="1">Belongs to the IMPACT family.</text>
</comment>